<feature type="region of interest" description="Disordered" evidence="1">
    <location>
        <begin position="208"/>
        <end position="255"/>
    </location>
</feature>
<dbReference type="InterPro" id="IPR040410">
    <property type="entry name" value="UPF0658_Golgi"/>
</dbReference>
<sequence>MHMRHFRLRIPVHPKLRLFWDRVTFSKLTTIYFCFSIIHCIVQVVFQVQAFGVNQQAVTFLSGLIKQGNATAPGFTVYDGSVLRVCEVVPSKALDASSCPIVWGGMPSNTSAEAAQGTGNNFNAQPSSSASSVASSANSSSSSAIASISSAASSSSDSATLSSADATSSSASASSSNSVISSSSSSLTSSAISSSSLLSISSIGTTSDAVSSSSAHSSASSTKSSEQPSSIVFTVPSPPPVPTGDRAVDSDASDSTASVTVTVRLSPSQQVTSLNNVATDGEDETKNNTGVANDSGIVGSTKNESQAAVDNAASGSSSETQKPPVENVQTPHVTSLKAPTRRDSTPGSISIPDRKVTVQLGGLNGLQEANLTEQCLFTLNWPVVSVENTKREDIAFVMFQFWLLGMSLVALLNESIPHIVASLLTHTLATAWGGFQIFNTNQFHTMFSHLTTKGACGINLLPDYWKARGNAEIPSLVLNCVAFLFSSFLTWRLMKAFGWQTFKRVGASRTINRVYNAVLILSISIQLALFFVATFAALWLDQVLNGSIGRLTHTKAMFIAISVLVLVLLVPWLTLGWISVRREHRLMALTFLVLSLAYLGGWASMFTAATFRWTFVQWTFFSLIASASVLLTFMTFVVGVICLFNFGKGLPRYLQAQEPLADDDFAPGVMGEKADMEKAEFPSNDLPIPTFSAAFGSGSEVPPPSQMRFGPPGRQKGPRFFNQSLEPFEAPSDAPPYSVNEASSYDSKSGDSALNRSDSGSSYRSDVSSEGSTSDHSTRSKRWVIE</sequence>
<organism evidence="3 4">
    <name type="scientific">Obba rivulosa</name>
    <dbReference type="NCBI Taxonomy" id="1052685"/>
    <lineage>
        <taxon>Eukaryota</taxon>
        <taxon>Fungi</taxon>
        <taxon>Dikarya</taxon>
        <taxon>Basidiomycota</taxon>
        <taxon>Agaricomycotina</taxon>
        <taxon>Agaricomycetes</taxon>
        <taxon>Polyporales</taxon>
        <taxon>Gelatoporiaceae</taxon>
        <taxon>Obba</taxon>
    </lineage>
</organism>
<keyword evidence="4" id="KW-1185">Reference proteome</keyword>
<accession>A0A8E2DVB9</accession>
<dbReference type="Proteomes" id="UP000250043">
    <property type="component" value="Unassembled WGS sequence"/>
</dbReference>
<feature type="transmembrane region" description="Helical" evidence="2">
    <location>
        <begin position="514"/>
        <end position="538"/>
    </location>
</feature>
<keyword evidence="2" id="KW-0472">Membrane</keyword>
<keyword evidence="2" id="KW-0812">Transmembrane</keyword>
<dbReference type="AlphaFoldDB" id="A0A8E2DVB9"/>
<feature type="transmembrane region" description="Helical" evidence="2">
    <location>
        <begin position="25"/>
        <end position="46"/>
    </location>
</feature>
<reference evidence="3 4" key="1">
    <citation type="submission" date="2016-07" db="EMBL/GenBank/DDBJ databases">
        <title>Draft genome of the white-rot fungus Obba rivulosa 3A-2.</title>
        <authorList>
            <consortium name="DOE Joint Genome Institute"/>
            <person name="Miettinen O."/>
            <person name="Riley R."/>
            <person name="Acob R."/>
            <person name="Barry K."/>
            <person name="Cullen D."/>
            <person name="De Vries R."/>
            <person name="Hainaut M."/>
            <person name="Hatakka A."/>
            <person name="Henrissat B."/>
            <person name="Hilden K."/>
            <person name="Kuo R."/>
            <person name="Labutti K."/>
            <person name="Lipzen A."/>
            <person name="Makela M.R."/>
            <person name="Sandor L."/>
            <person name="Spatafora J.W."/>
            <person name="Grigoriev I.V."/>
            <person name="Hibbett D.S."/>
        </authorList>
    </citation>
    <scope>NUCLEOTIDE SEQUENCE [LARGE SCALE GENOMIC DNA]</scope>
    <source>
        <strain evidence="3 4">3A-2</strain>
    </source>
</reference>
<feature type="transmembrane region" description="Helical" evidence="2">
    <location>
        <begin position="394"/>
        <end position="412"/>
    </location>
</feature>
<gene>
    <name evidence="3" type="ORF">OBBRIDRAFT_787278</name>
</gene>
<evidence type="ECO:0000256" key="1">
    <source>
        <dbReference type="SAM" id="MobiDB-lite"/>
    </source>
</evidence>
<keyword evidence="2" id="KW-1133">Transmembrane helix</keyword>
<feature type="compositionally biased region" description="Low complexity" evidence="1">
    <location>
        <begin position="208"/>
        <end position="235"/>
    </location>
</feature>
<feature type="region of interest" description="Disordered" evidence="1">
    <location>
        <begin position="155"/>
        <end position="179"/>
    </location>
</feature>
<feature type="transmembrane region" description="Helical" evidence="2">
    <location>
        <begin position="586"/>
        <end position="608"/>
    </location>
</feature>
<feature type="transmembrane region" description="Helical" evidence="2">
    <location>
        <begin position="419"/>
        <end position="438"/>
    </location>
</feature>
<dbReference type="PANTHER" id="PTHR34391:SF2">
    <property type="entry name" value="TRP C-TERMINAL DOMAIN-CONTAINING PROTEIN"/>
    <property type="match status" value="1"/>
</dbReference>
<dbReference type="PANTHER" id="PTHR34391">
    <property type="entry name" value="UPF0658 GOLGI APPARATUS MEMBRANE PROTEIN C1952.10C-RELATED"/>
    <property type="match status" value="1"/>
</dbReference>
<feature type="compositionally biased region" description="Polar residues" evidence="1">
    <location>
        <begin position="287"/>
        <end position="333"/>
    </location>
</feature>
<feature type="transmembrane region" description="Helical" evidence="2">
    <location>
        <begin position="558"/>
        <end position="579"/>
    </location>
</feature>
<dbReference type="EMBL" id="KV722330">
    <property type="protein sequence ID" value="OCH96709.1"/>
    <property type="molecule type" value="Genomic_DNA"/>
</dbReference>
<evidence type="ECO:0000313" key="3">
    <source>
        <dbReference type="EMBL" id="OCH96709.1"/>
    </source>
</evidence>
<dbReference type="GO" id="GO:0005794">
    <property type="term" value="C:Golgi apparatus"/>
    <property type="evidence" value="ECO:0007669"/>
    <property type="project" value="TreeGrafter"/>
</dbReference>
<feature type="compositionally biased region" description="Polar residues" evidence="1">
    <location>
        <begin position="740"/>
        <end position="755"/>
    </location>
</feature>
<evidence type="ECO:0000256" key="2">
    <source>
        <dbReference type="SAM" id="Phobius"/>
    </source>
</evidence>
<feature type="region of interest" description="Disordered" evidence="1">
    <location>
        <begin position="697"/>
        <end position="786"/>
    </location>
</feature>
<dbReference type="OrthoDB" id="2448307at2759"/>
<feature type="compositionally biased region" description="Low complexity" evidence="1">
    <location>
        <begin position="756"/>
        <end position="772"/>
    </location>
</feature>
<feature type="transmembrane region" description="Helical" evidence="2">
    <location>
        <begin position="473"/>
        <end position="493"/>
    </location>
</feature>
<proteinExistence type="predicted"/>
<protein>
    <submittedName>
        <fullName evidence="3">Uncharacterized protein</fullName>
    </submittedName>
</protein>
<evidence type="ECO:0000313" key="4">
    <source>
        <dbReference type="Proteomes" id="UP000250043"/>
    </source>
</evidence>
<name>A0A8E2DVB9_9APHY</name>
<feature type="transmembrane region" description="Helical" evidence="2">
    <location>
        <begin position="620"/>
        <end position="646"/>
    </location>
</feature>
<feature type="region of interest" description="Disordered" evidence="1">
    <location>
        <begin position="270"/>
        <end position="351"/>
    </location>
</feature>